<reference evidence="12 13" key="1">
    <citation type="submission" date="2024-06" db="EMBL/GenBank/DDBJ databases">
        <title>The Natural Products Discovery Center: Release of the First 8490 Sequenced Strains for Exploring Actinobacteria Biosynthetic Diversity.</title>
        <authorList>
            <person name="Kalkreuter E."/>
            <person name="Kautsar S.A."/>
            <person name="Yang D."/>
            <person name="Bader C.D."/>
            <person name="Teijaro C.N."/>
            <person name="Fluegel L."/>
            <person name="Davis C.M."/>
            <person name="Simpson J.R."/>
            <person name="Lauterbach L."/>
            <person name="Steele A.D."/>
            <person name="Gui C."/>
            <person name="Meng S."/>
            <person name="Li G."/>
            <person name="Viehrig K."/>
            <person name="Ye F."/>
            <person name="Su P."/>
            <person name="Kiefer A.F."/>
            <person name="Nichols A."/>
            <person name="Cepeda A.J."/>
            <person name="Yan W."/>
            <person name="Fan B."/>
            <person name="Jiang Y."/>
            <person name="Adhikari A."/>
            <person name="Zheng C.-J."/>
            <person name="Schuster L."/>
            <person name="Cowan T.M."/>
            <person name="Smanski M.J."/>
            <person name="Chevrette M.G."/>
            <person name="De Carvalho L.P.S."/>
            <person name="Shen B."/>
        </authorList>
    </citation>
    <scope>NUCLEOTIDE SEQUENCE [LARGE SCALE GENOMIC DNA]</scope>
    <source>
        <strain evidence="12 13">NPDC048946</strain>
    </source>
</reference>
<evidence type="ECO:0000256" key="8">
    <source>
        <dbReference type="ARBA" id="ARBA00023012"/>
    </source>
</evidence>
<dbReference type="EMBL" id="JBEZFP010000015">
    <property type="protein sequence ID" value="MEU8133521.1"/>
    <property type="molecule type" value="Genomic_DNA"/>
</dbReference>
<dbReference type="Gene3D" id="1.20.5.1930">
    <property type="match status" value="1"/>
</dbReference>
<feature type="domain" description="Histidine kinase/HSP90-like ATPase" evidence="10">
    <location>
        <begin position="282"/>
        <end position="374"/>
    </location>
</feature>
<keyword evidence="4" id="KW-0808">Transferase</keyword>
<accession>A0ABV3DCV7</accession>
<proteinExistence type="predicted"/>
<evidence type="ECO:0000259" key="11">
    <source>
        <dbReference type="Pfam" id="PF07730"/>
    </source>
</evidence>
<keyword evidence="8" id="KW-0902">Two-component regulatory system</keyword>
<keyword evidence="13" id="KW-1185">Reference proteome</keyword>
<dbReference type="InterPro" id="IPR050482">
    <property type="entry name" value="Sensor_HK_TwoCompSys"/>
</dbReference>
<dbReference type="InterPro" id="IPR036890">
    <property type="entry name" value="HATPase_C_sf"/>
</dbReference>
<name>A0ABV3DCV7_9ACTN</name>
<evidence type="ECO:0000256" key="5">
    <source>
        <dbReference type="ARBA" id="ARBA00022741"/>
    </source>
</evidence>
<dbReference type="InterPro" id="IPR003594">
    <property type="entry name" value="HATPase_dom"/>
</dbReference>
<evidence type="ECO:0000256" key="6">
    <source>
        <dbReference type="ARBA" id="ARBA00022777"/>
    </source>
</evidence>
<dbReference type="GO" id="GO:0016301">
    <property type="term" value="F:kinase activity"/>
    <property type="evidence" value="ECO:0007669"/>
    <property type="project" value="UniProtKB-KW"/>
</dbReference>
<dbReference type="SUPFAM" id="SSF55874">
    <property type="entry name" value="ATPase domain of HSP90 chaperone/DNA topoisomerase II/histidine kinase"/>
    <property type="match status" value="1"/>
</dbReference>
<dbReference type="Proteomes" id="UP001551482">
    <property type="component" value="Unassembled WGS sequence"/>
</dbReference>
<dbReference type="Pfam" id="PF02518">
    <property type="entry name" value="HATPase_c"/>
    <property type="match status" value="1"/>
</dbReference>
<feature type="region of interest" description="Disordered" evidence="9">
    <location>
        <begin position="374"/>
        <end position="411"/>
    </location>
</feature>
<evidence type="ECO:0000313" key="12">
    <source>
        <dbReference type="EMBL" id="MEU8133521.1"/>
    </source>
</evidence>
<keyword evidence="7" id="KW-0067">ATP-binding</keyword>
<evidence type="ECO:0000313" key="13">
    <source>
        <dbReference type="Proteomes" id="UP001551482"/>
    </source>
</evidence>
<dbReference type="PANTHER" id="PTHR24421">
    <property type="entry name" value="NITRATE/NITRITE SENSOR PROTEIN NARX-RELATED"/>
    <property type="match status" value="1"/>
</dbReference>
<keyword evidence="6 12" id="KW-0418">Kinase</keyword>
<feature type="compositionally biased region" description="Low complexity" evidence="9">
    <location>
        <begin position="374"/>
        <end position="389"/>
    </location>
</feature>
<comment type="caution">
    <text evidence="12">The sequence shown here is derived from an EMBL/GenBank/DDBJ whole genome shotgun (WGS) entry which is preliminary data.</text>
</comment>
<dbReference type="CDD" id="cd16917">
    <property type="entry name" value="HATPase_UhpB-NarQ-NarX-like"/>
    <property type="match status" value="1"/>
</dbReference>
<evidence type="ECO:0000256" key="7">
    <source>
        <dbReference type="ARBA" id="ARBA00022840"/>
    </source>
</evidence>
<dbReference type="EC" id="2.7.13.3" evidence="2"/>
<evidence type="ECO:0000256" key="2">
    <source>
        <dbReference type="ARBA" id="ARBA00012438"/>
    </source>
</evidence>
<protein>
    <recommendedName>
        <fullName evidence="2">histidine kinase</fullName>
        <ecNumber evidence="2">2.7.13.3</ecNumber>
    </recommendedName>
</protein>
<evidence type="ECO:0000259" key="10">
    <source>
        <dbReference type="Pfam" id="PF02518"/>
    </source>
</evidence>
<dbReference type="Gene3D" id="3.30.565.10">
    <property type="entry name" value="Histidine kinase-like ATPase, C-terminal domain"/>
    <property type="match status" value="1"/>
</dbReference>
<evidence type="ECO:0000256" key="9">
    <source>
        <dbReference type="SAM" id="MobiDB-lite"/>
    </source>
</evidence>
<organism evidence="12 13">
    <name type="scientific">Streptodolium elevatio</name>
    <dbReference type="NCBI Taxonomy" id="3157996"/>
    <lineage>
        <taxon>Bacteria</taxon>
        <taxon>Bacillati</taxon>
        <taxon>Actinomycetota</taxon>
        <taxon>Actinomycetes</taxon>
        <taxon>Kitasatosporales</taxon>
        <taxon>Streptomycetaceae</taxon>
        <taxon>Streptodolium</taxon>
    </lineage>
</organism>
<evidence type="ECO:0000256" key="4">
    <source>
        <dbReference type="ARBA" id="ARBA00022679"/>
    </source>
</evidence>
<evidence type="ECO:0000256" key="1">
    <source>
        <dbReference type="ARBA" id="ARBA00000085"/>
    </source>
</evidence>
<keyword evidence="5" id="KW-0547">Nucleotide-binding</keyword>
<keyword evidence="3" id="KW-0597">Phosphoprotein</keyword>
<dbReference type="InterPro" id="IPR011712">
    <property type="entry name" value="Sig_transdc_His_kin_sub3_dim/P"/>
</dbReference>
<gene>
    <name evidence="12" type="ORF">AB0C36_08450</name>
</gene>
<dbReference type="Pfam" id="PF07730">
    <property type="entry name" value="HisKA_3"/>
    <property type="match status" value="1"/>
</dbReference>
<sequence>MIDQSDRIWRRKPLLADLALWTTATAFCLSVNSPDPFLSTRLAVALGIVAVAGALSWKLPSMSLAIGIGLAQWDGRYYGIVALVAFLAALRSGRLRPLAWAPALAVPALFVGGVASGMRPLGTLTAELLFSVAVPWLVGRNLRQRRALAAAGWDRARHLEREQEMHADRARMRERARIAQDMHDSLGHELSLLALRAAVLEVDPALPDAQRAAAADLRAGAAAATDRLHEIIGVLQTDNRAAPTEPVHESIDELVARSRESGMSVVLERTGQAPDSPQLTLAVHRVVRESLTNAAKHAPGAKVRVALAYRPDAAEVRVSNGRPGVAGSVLAERGPAPGSRSGLIGLRERVRLAGGTFTAAPRAGGFEVAAHFPASRPAAEAQDAAPSAPTKSDTPPGSAAPARPVRREVAR</sequence>
<comment type="catalytic activity">
    <reaction evidence="1">
        <text>ATP + protein L-histidine = ADP + protein N-phospho-L-histidine.</text>
        <dbReference type="EC" id="2.7.13.3"/>
    </reaction>
</comment>
<dbReference type="PANTHER" id="PTHR24421:SF10">
    <property type="entry name" value="NITRATE_NITRITE SENSOR PROTEIN NARQ"/>
    <property type="match status" value="1"/>
</dbReference>
<dbReference type="RefSeq" id="WP_358351134.1">
    <property type="nucleotide sequence ID" value="NZ_JBEZFP010000015.1"/>
</dbReference>
<feature type="domain" description="Signal transduction histidine kinase subgroup 3 dimerisation and phosphoacceptor" evidence="11">
    <location>
        <begin position="174"/>
        <end position="238"/>
    </location>
</feature>
<evidence type="ECO:0000256" key="3">
    <source>
        <dbReference type="ARBA" id="ARBA00022553"/>
    </source>
</evidence>